<dbReference type="Pfam" id="PF01327">
    <property type="entry name" value="Pep_deformylase"/>
    <property type="match status" value="1"/>
</dbReference>
<dbReference type="EC" id="3.5.1.88" evidence="3"/>
<dbReference type="InterPro" id="IPR036821">
    <property type="entry name" value="Peptide_deformylase_sf"/>
</dbReference>
<dbReference type="PIRSF" id="PIRSF004749">
    <property type="entry name" value="Pep_def"/>
    <property type="match status" value="1"/>
</dbReference>
<dbReference type="EMBL" id="RHJS01000002">
    <property type="protein sequence ID" value="RRK30462.1"/>
    <property type="molecule type" value="Genomic_DNA"/>
</dbReference>
<protein>
    <submittedName>
        <fullName evidence="3">Peptide deformylase</fullName>
        <ecNumber evidence="3">3.5.1.88</ecNumber>
    </submittedName>
</protein>
<keyword evidence="4" id="KW-1185">Reference proteome</keyword>
<gene>
    <name evidence="3" type="ORF">EBB54_03030</name>
</gene>
<dbReference type="PANTHER" id="PTHR10458:SF22">
    <property type="entry name" value="PEPTIDE DEFORMYLASE"/>
    <property type="match status" value="1"/>
</dbReference>
<reference evidence="3" key="1">
    <citation type="submission" date="2018-10" db="EMBL/GenBank/DDBJ databases">
        <title>Schaedlerella arabinophila gen. nov. sp. nov., isolated from the mouse intestinal tract and comparative analysis with the genome of the closely related altered Schaedler flora strain ASF502.</title>
        <authorList>
            <person name="Miyake S."/>
            <person name="Soh M."/>
            <person name="Seedorf H."/>
        </authorList>
    </citation>
    <scope>NUCLEOTIDE SEQUENCE [LARGE SCALE GENOMIC DNA]</scope>
    <source>
        <strain evidence="3">DSM 106076</strain>
    </source>
</reference>
<dbReference type="SUPFAM" id="SSF56420">
    <property type="entry name" value="Peptide deformylase"/>
    <property type="match status" value="1"/>
</dbReference>
<evidence type="ECO:0000313" key="3">
    <source>
        <dbReference type="EMBL" id="RRK30462.1"/>
    </source>
</evidence>
<dbReference type="Gene3D" id="3.90.45.10">
    <property type="entry name" value="Peptide deformylase"/>
    <property type="match status" value="1"/>
</dbReference>
<dbReference type="PRINTS" id="PR01576">
    <property type="entry name" value="PDEFORMYLASE"/>
</dbReference>
<sequence length="136" mass="15737">MVKQIVRDVFFLGQKSEPATRDDLQVGRDLQDTLNANRDRCVGMAANMIGVKKNVIIINMGVIDLVMFNPVLIRKKGLYETEEGCLSLDGVRKTNRYQEIEVEYYDFNWKKQKIKLKDWPAQIAQHEIDHLSGRVI</sequence>
<accession>A0A426DCI1</accession>
<keyword evidence="3" id="KW-0378">Hydrolase</keyword>
<evidence type="ECO:0000256" key="1">
    <source>
        <dbReference type="ARBA" id="ARBA00010759"/>
    </source>
</evidence>
<dbReference type="NCBIfam" id="NF006670">
    <property type="entry name" value="PRK09218.1"/>
    <property type="match status" value="1"/>
</dbReference>
<comment type="caution">
    <text evidence="3">The sequence shown here is derived from an EMBL/GenBank/DDBJ whole genome shotgun (WGS) entry which is preliminary data.</text>
</comment>
<dbReference type="RefSeq" id="WP_125126284.1">
    <property type="nucleotide sequence ID" value="NZ_RHJS01000002.1"/>
</dbReference>
<dbReference type="AlphaFoldDB" id="A0A426DCI1"/>
<dbReference type="GO" id="GO:0042586">
    <property type="term" value="F:peptide deformylase activity"/>
    <property type="evidence" value="ECO:0007669"/>
    <property type="project" value="UniProtKB-EC"/>
</dbReference>
<dbReference type="InterPro" id="IPR023635">
    <property type="entry name" value="Peptide_deformylase"/>
</dbReference>
<dbReference type="CDD" id="cd00487">
    <property type="entry name" value="Pep_deformylase"/>
    <property type="match status" value="1"/>
</dbReference>
<organism evidence="3 4">
    <name type="scientific">Schaedlerella arabinosiphila</name>
    <dbReference type="NCBI Taxonomy" id="2044587"/>
    <lineage>
        <taxon>Bacteria</taxon>
        <taxon>Bacillati</taxon>
        <taxon>Bacillota</taxon>
        <taxon>Clostridia</taxon>
        <taxon>Lachnospirales</taxon>
        <taxon>Lachnospiraceae</taxon>
        <taxon>Schaedlerella</taxon>
    </lineage>
</organism>
<evidence type="ECO:0000256" key="2">
    <source>
        <dbReference type="ARBA" id="ARBA00023004"/>
    </source>
</evidence>
<comment type="similarity">
    <text evidence="1">Belongs to the polypeptide deformylase family.</text>
</comment>
<proteinExistence type="inferred from homology"/>
<keyword evidence="2" id="KW-0408">Iron</keyword>
<name>A0A426DCI1_9FIRM</name>
<dbReference type="Proteomes" id="UP000274920">
    <property type="component" value="Unassembled WGS sequence"/>
</dbReference>
<evidence type="ECO:0000313" key="4">
    <source>
        <dbReference type="Proteomes" id="UP000274920"/>
    </source>
</evidence>
<dbReference type="PANTHER" id="PTHR10458">
    <property type="entry name" value="PEPTIDE DEFORMYLASE"/>
    <property type="match status" value="1"/>
</dbReference>